<reference evidence="2" key="1">
    <citation type="submission" date="2018-06" db="EMBL/GenBank/DDBJ databases">
        <authorList>
            <person name="Zhirakovskaya E."/>
        </authorList>
    </citation>
    <scope>NUCLEOTIDE SEQUENCE</scope>
</reference>
<organism evidence="2">
    <name type="scientific">hydrothermal vent metagenome</name>
    <dbReference type="NCBI Taxonomy" id="652676"/>
    <lineage>
        <taxon>unclassified sequences</taxon>
        <taxon>metagenomes</taxon>
        <taxon>ecological metagenomes</taxon>
    </lineage>
</organism>
<protein>
    <submittedName>
        <fullName evidence="2">Uncharacterized protein</fullName>
    </submittedName>
</protein>
<gene>
    <name evidence="2" type="ORF">MNBD_GAMMA19-2161</name>
</gene>
<name>A0A3B1ACH7_9ZZZZ</name>
<keyword evidence="1" id="KW-1133">Transmembrane helix</keyword>
<dbReference type="AlphaFoldDB" id="A0A3B1ACH7"/>
<feature type="transmembrane region" description="Helical" evidence="1">
    <location>
        <begin position="57"/>
        <end position="76"/>
    </location>
</feature>
<dbReference type="EMBL" id="UOFV01000407">
    <property type="protein sequence ID" value="VAX03539.1"/>
    <property type="molecule type" value="Genomic_DNA"/>
</dbReference>
<keyword evidence="1" id="KW-0472">Membrane</keyword>
<feature type="non-terminal residue" evidence="2">
    <location>
        <position position="1"/>
    </location>
</feature>
<sequence>PANIQVNNMSEQNTLNAIQQIKKTLENFMVSIGILSGMILLVYFFTYGALVDSVGSFLLWFEVVTSIMVLFVLLFLRRVCFFLTRLKLGRRADCSAVLKKLKLVDLALDDNVLLTRLTGSCVNDSTS</sequence>
<feature type="transmembrane region" description="Helical" evidence="1">
    <location>
        <begin position="28"/>
        <end position="51"/>
    </location>
</feature>
<keyword evidence="1" id="KW-0812">Transmembrane</keyword>
<proteinExistence type="predicted"/>
<accession>A0A3B1ACH7</accession>
<evidence type="ECO:0000313" key="2">
    <source>
        <dbReference type="EMBL" id="VAX03539.1"/>
    </source>
</evidence>
<evidence type="ECO:0000256" key="1">
    <source>
        <dbReference type="SAM" id="Phobius"/>
    </source>
</evidence>